<feature type="modified residue" description="4-aspartylphosphate" evidence="2">
    <location>
        <position position="55"/>
    </location>
</feature>
<dbReference type="EMBL" id="CP000698">
    <property type="protein sequence ID" value="ABQ24498.1"/>
    <property type="molecule type" value="Genomic_DNA"/>
</dbReference>
<dbReference type="GO" id="GO:0052621">
    <property type="term" value="F:diguanylate cyclase activity"/>
    <property type="evidence" value="ECO:0007669"/>
    <property type="project" value="UniProtKB-EC"/>
</dbReference>
<dbReference type="PANTHER" id="PTHR45138:SF25">
    <property type="entry name" value="GGDEF DOMAIN PROTEIN"/>
    <property type="match status" value="1"/>
</dbReference>
<proteinExistence type="predicted"/>
<dbReference type="HOGENOM" id="CLU_000445_11_7_7"/>
<dbReference type="InterPro" id="IPR000160">
    <property type="entry name" value="GGDEF_dom"/>
</dbReference>
<dbReference type="RefSeq" id="WP_011937225.1">
    <property type="nucleotide sequence ID" value="NC_009483.1"/>
</dbReference>
<dbReference type="PROSITE" id="PS50110">
    <property type="entry name" value="RESPONSE_REGULATORY"/>
    <property type="match status" value="1"/>
</dbReference>
<protein>
    <recommendedName>
        <fullName evidence="1">diguanylate cyclase</fullName>
        <ecNumber evidence="1">2.7.7.65</ecNumber>
    </recommendedName>
</protein>
<dbReference type="SMART" id="SM00267">
    <property type="entry name" value="GGDEF"/>
    <property type="match status" value="1"/>
</dbReference>
<evidence type="ECO:0000259" key="4">
    <source>
        <dbReference type="PROSITE" id="PS50887"/>
    </source>
</evidence>
<sequence>MVRDLRITLIAPANDDSGILKIRLQSKGYQVVRLERPSLVMGYVYADPPDIFIIDLSVPDVQMLGVVRDLRGDSYFSTIPVIGLVTDPMVEDFDWQNYQIDDFVSVPVKYPELFSRIRLSVARILRVFDNNPLTKLPGNTSIQRAIEKAIGRPMAVCYIDINNFKPYNDVYGFSKGDVVLRMLARIMFNAVKESGGGFAGHVGGDDFVFILPQERAETVCKTIIENFDRIVNDLFEGDELVNGYYKAKNRKGEDENMPLLGIAIAVVPTDSPAINHYGKVSEVAAEMKMLAKKSGKSNYVIDRRLR</sequence>
<dbReference type="KEGG" id="gur:Gura_0282"/>
<dbReference type="GO" id="GO:0005886">
    <property type="term" value="C:plasma membrane"/>
    <property type="evidence" value="ECO:0007669"/>
    <property type="project" value="TreeGrafter"/>
</dbReference>
<accession>A5GD42</accession>
<dbReference type="Gene3D" id="3.40.50.2300">
    <property type="match status" value="1"/>
</dbReference>
<dbReference type="AlphaFoldDB" id="A5GD42"/>
<dbReference type="SUPFAM" id="SSF55073">
    <property type="entry name" value="Nucleotide cyclase"/>
    <property type="match status" value="1"/>
</dbReference>
<organism evidence="5 6">
    <name type="scientific">Geotalea uraniireducens (strain Rf4)</name>
    <name type="common">Geobacter uraniireducens</name>
    <dbReference type="NCBI Taxonomy" id="351605"/>
    <lineage>
        <taxon>Bacteria</taxon>
        <taxon>Pseudomonadati</taxon>
        <taxon>Thermodesulfobacteriota</taxon>
        <taxon>Desulfuromonadia</taxon>
        <taxon>Geobacterales</taxon>
        <taxon>Geobacteraceae</taxon>
        <taxon>Geotalea</taxon>
    </lineage>
</organism>
<dbReference type="Pfam" id="PF00990">
    <property type="entry name" value="GGDEF"/>
    <property type="match status" value="1"/>
</dbReference>
<dbReference type="PROSITE" id="PS50887">
    <property type="entry name" value="GGDEF"/>
    <property type="match status" value="1"/>
</dbReference>
<dbReference type="EC" id="2.7.7.65" evidence="1"/>
<dbReference type="GO" id="GO:0000160">
    <property type="term" value="P:phosphorelay signal transduction system"/>
    <property type="evidence" value="ECO:0007669"/>
    <property type="project" value="InterPro"/>
</dbReference>
<dbReference type="STRING" id="351605.Gura_0282"/>
<name>A5GD42_GEOUR</name>
<dbReference type="SUPFAM" id="SSF52172">
    <property type="entry name" value="CheY-like"/>
    <property type="match status" value="1"/>
</dbReference>
<dbReference type="GO" id="GO:0043709">
    <property type="term" value="P:cell adhesion involved in single-species biofilm formation"/>
    <property type="evidence" value="ECO:0007669"/>
    <property type="project" value="TreeGrafter"/>
</dbReference>
<evidence type="ECO:0000313" key="6">
    <source>
        <dbReference type="Proteomes" id="UP000006695"/>
    </source>
</evidence>
<dbReference type="NCBIfam" id="TIGR00254">
    <property type="entry name" value="GGDEF"/>
    <property type="match status" value="1"/>
</dbReference>
<keyword evidence="2" id="KW-0597">Phosphoprotein</keyword>
<dbReference type="InterPro" id="IPR001789">
    <property type="entry name" value="Sig_transdc_resp-reg_receiver"/>
</dbReference>
<dbReference type="InterPro" id="IPR011006">
    <property type="entry name" value="CheY-like_superfamily"/>
</dbReference>
<dbReference type="Proteomes" id="UP000006695">
    <property type="component" value="Chromosome"/>
</dbReference>
<dbReference type="Gene3D" id="3.30.70.270">
    <property type="match status" value="1"/>
</dbReference>
<dbReference type="InterPro" id="IPR029787">
    <property type="entry name" value="Nucleotide_cyclase"/>
</dbReference>
<feature type="domain" description="GGDEF" evidence="4">
    <location>
        <begin position="152"/>
        <end position="304"/>
    </location>
</feature>
<evidence type="ECO:0000256" key="2">
    <source>
        <dbReference type="PROSITE-ProRule" id="PRU00169"/>
    </source>
</evidence>
<feature type="domain" description="Response regulatory" evidence="3">
    <location>
        <begin position="6"/>
        <end position="121"/>
    </location>
</feature>
<dbReference type="InterPro" id="IPR050469">
    <property type="entry name" value="Diguanylate_Cyclase"/>
</dbReference>
<dbReference type="GO" id="GO:1902201">
    <property type="term" value="P:negative regulation of bacterial-type flagellum-dependent cell motility"/>
    <property type="evidence" value="ECO:0007669"/>
    <property type="project" value="TreeGrafter"/>
</dbReference>
<evidence type="ECO:0000256" key="1">
    <source>
        <dbReference type="ARBA" id="ARBA00012528"/>
    </source>
</evidence>
<evidence type="ECO:0000259" key="3">
    <source>
        <dbReference type="PROSITE" id="PS50110"/>
    </source>
</evidence>
<evidence type="ECO:0000313" key="5">
    <source>
        <dbReference type="EMBL" id="ABQ24498.1"/>
    </source>
</evidence>
<keyword evidence="6" id="KW-1185">Reference proteome</keyword>
<dbReference type="OrthoDB" id="9813903at2"/>
<dbReference type="InterPro" id="IPR043128">
    <property type="entry name" value="Rev_trsase/Diguanyl_cyclase"/>
</dbReference>
<reference evidence="5 6" key="1">
    <citation type="submission" date="2007-05" db="EMBL/GenBank/DDBJ databases">
        <title>Complete sequence of Geobacter uraniireducens Rf4.</title>
        <authorList>
            <consortium name="US DOE Joint Genome Institute"/>
            <person name="Copeland A."/>
            <person name="Lucas S."/>
            <person name="Lapidus A."/>
            <person name="Barry K."/>
            <person name="Detter J.C."/>
            <person name="Glavina del Rio T."/>
            <person name="Hammon N."/>
            <person name="Israni S."/>
            <person name="Dalin E."/>
            <person name="Tice H."/>
            <person name="Pitluck S."/>
            <person name="Chertkov O."/>
            <person name="Brettin T."/>
            <person name="Bruce D."/>
            <person name="Han C."/>
            <person name="Schmutz J."/>
            <person name="Larimer F."/>
            <person name="Land M."/>
            <person name="Hauser L."/>
            <person name="Kyrpides N."/>
            <person name="Mikhailova N."/>
            <person name="Shelobolina E."/>
            <person name="Aklujkar M."/>
            <person name="Lovley D."/>
            <person name="Richardson P."/>
        </authorList>
    </citation>
    <scope>NUCLEOTIDE SEQUENCE [LARGE SCALE GENOMIC DNA]</scope>
    <source>
        <strain evidence="5 6">Rf4</strain>
    </source>
</reference>
<gene>
    <name evidence="5" type="ordered locus">Gura_0282</name>
</gene>
<dbReference type="PANTHER" id="PTHR45138">
    <property type="entry name" value="REGULATORY COMPONENTS OF SENSORY TRANSDUCTION SYSTEM"/>
    <property type="match status" value="1"/>
</dbReference>